<protein>
    <submittedName>
        <fullName evidence="1">Uncharacterized protein</fullName>
    </submittedName>
</protein>
<organism evidence="1">
    <name type="scientific">marine sediment metagenome</name>
    <dbReference type="NCBI Taxonomy" id="412755"/>
    <lineage>
        <taxon>unclassified sequences</taxon>
        <taxon>metagenomes</taxon>
        <taxon>ecological metagenomes</taxon>
    </lineage>
</organism>
<comment type="caution">
    <text evidence="1">The sequence shown here is derived from an EMBL/GenBank/DDBJ whole genome shotgun (WGS) entry which is preliminary data.</text>
</comment>
<sequence>MSAKPKAAKQQKISAVPNKTFQVATWDGAGEGEKIIVYADSGMGKTTLGSMLPNPVFAGLDDGGRKIRNPITDEPLKNIPGIETFADFRTAIQQPNLLDDYETLVVDTGTILEPLGLSWTLENIKTSKGEIAKSIEHYGYGAGHRHLYDTMRLPLADFDTLIRRGKNVCILCQMQQVEISHSGGENYLCDAPKLAPKHGKQTPSIWGMWIEWADHVFKISNEGVIAAKDSEKSKVAKATSTGNRIIHVHAPEVHYKAKSRSIPPRFPVVSFSDPADDSIWKFLFDEVWRDIPEEGSGE</sequence>
<reference evidence="1" key="1">
    <citation type="journal article" date="2015" name="Nature">
        <title>Complex archaea that bridge the gap between prokaryotes and eukaryotes.</title>
        <authorList>
            <person name="Spang A."/>
            <person name="Saw J.H."/>
            <person name="Jorgensen S.L."/>
            <person name="Zaremba-Niedzwiedzka K."/>
            <person name="Martijn J."/>
            <person name="Lind A.E."/>
            <person name="van Eijk R."/>
            <person name="Schleper C."/>
            <person name="Guy L."/>
            <person name="Ettema T.J."/>
        </authorList>
    </citation>
    <scope>NUCLEOTIDE SEQUENCE</scope>
</reference>
<dbReference type="Pfam" id="PF13479">
    <property type="entry name" value="AAA_24"/>
    <property type="match status" value="1"/>
</dbReference>
<dbReference type="EMBL" id="LAZR01002725">
    <property type="protein sequence ID" value="KKN26360.1"/>
    <property type="molecule type" value="Genomic_DNA"/>
</dbReference>
<evidence type="ECO:0000313" key="1">
    <source>
        <dbReference type="EMBL" id="KKN26360.1"/>
    </source>
</evidence>
<name>A0A0F9P3I8_9ZZZZ</name>
<dbReference type="AlphaFoldDB" id="A0A0F9P3I8"/>
<gene>
    <name evidence="1" type="ORF">LCGC14_0875450</name>
</gene>
<proteinExistence type="predicted"/>
<accession>A0A0F9P3I8</accession>